<name>A0A1G1WS03_9BACT</name>
<accession>A0A1G1WS03</accession>
<keyword evidence="2" id="KW-1003">Cell membrane</keyword>
<feature type="domain" description="ComEC/Rec2-related protein" evidence="7">
    <location>
        <begin position="133"/>
        <end position="391"/>
    </location>
</feature>
<dbReference type="PANTHER" id="PTHR30619:SF7">
    <property type="entry name" value="BETA-LACTAMASE DOMAIN PROTEIN"/>
    <property type="match status" value="1"/>
</dbReference>
<evidence type="ECO:0000256" key="1">
    <source>
        <dbReference type="ARBA" id="ARBA00004651"/>
    </source>
</evidence>
<evidence type="ECO:0000256" key="4">
    <source>
        <dbReference type="ARBA" id="ARBA00022989"/>
    </source>
</evidence>
<feature type="transmembrane region" description="Helical" evidence="6">
    <location>
        <begin position="314"/>
        <end position="335"/>
    </location>
</feature>
<keyword evidence="5 6" id="KW-0472">Membrane</keyword>
<evidence type="ECO:0000313" key="8">
    <source>
        <dbReference type="EMBL" id="OGY30503.1"/>
    </source>
</evidence>
<evidence type="ECO:0000256" key="5">
    <source>
        <dbReference type="ARBA" id="ARBA00023136"/>
    </source>
</evidence>
<dbReference type="Proteomes" id="UP000178068">
    <property type="component" value="Unassembled WGS sequence"/>
</dbReference>
<proteinExistence type="predicted"/>
<organism evidence="8 9">
    <name type="scientific">Candidatus Woykebacteria bacterium RIFCSPHIGHO2_12_FULL_45_10</name>
    <dbReference type="NCBI Taxonomy" id="1802603"/>
    <lineage>
        <taxon>Bacteria</taxon>
        <taxon>Candidatus Woykeibacteriota</taxon>
    </lineage>
</organism>
<dbReference type="AlphaFoldDB" id="A0A1G1WS03"/>
<sequence length="403" mass="43909">MSTKAVKGLLVAVFIASLVWTRFVIWNQAKPVYHEGQKLVLTGYLLEEPRRAGTGASFKFSGVFVTTNQTQLHYGDKLKLTGNYSKGRLAFPGIERGENSSLFYQSLAWLRNNLRSKTQELFPEPEAGLILGIVLGDKSDLDSQLEKDLKTTGTIHVAVVSGFNISLVGGALLALAKFIKRRRAVLLSLVAIVLYSLLSGFTPPTMRALIMCASVYLGTLTGRVVYPLYTLVAAALILYLLDPGVLFDIGFQLSFLATGGIMLFSQALQDKIPSFMKLFGADLSTSLAAQLLVTPILFYNFGRVSLVSPIANALTLWVIAPVTIMSFVILCISFIAFPIAFILALIALPLVKYFVFAVEILAKLPLASVEIGKNNVFLVVGYFLLALSAALNLFIKKNAIKNP</sequence>
<evidence type="ECO:0000259" key="7">
    <source>
        <dbReference type="Pfam" id="PF03772"/>
    </source>
</evidence>
<comment type="subcellular location">
    <subcellularLocation>
        <location evidence="1">Cell membrane</location>
        <topology evidence="1">Multi-pass membrane protein</topology>
    </subcellularLocation>
</comment>
<feature type="transmembrane region" description="Helical" evidence="6">
    <location>
        <begin position="245"/>
        <end position="264"/>
    </location>
</feature>
<dbReference type="EMBL" id="MHCZ01000001">
    <property type="protein sequence ID" value="OGY30503.1"/>
    <property type="molecule type" value="Genomic_DNA"/>
</dbReference>
<feature type="transmembrane region" description="Helical" evidence="6">
    <location>
        <begin position="184"/>
        <end position="202"/>
    </location>
</feature>
<feature type="transmembrane region" description="Helical" evidence="6">
    <location>
        <begin position="155"/>
        <end position="175"/>
    </location>
</feature>
<protein>
    <recommendedName>
        <fullName evidence="7">ComEC/Rec2-related protein domain-containing protein</fullName>
    </recommendedName>
</protein>
<keyword evidence="3 6" id="KW-0812">Transmembrane</keyword>
<keyword evidence="4 6" id="KW-1133">Transmembrane helix</keyword>
<evidence type="ECO:0000313" key="9">
    <source>
        <dbReference type="Proteomes" id="UP000178068"/>
    </source>
</evidence>
<dbReference type="NCBIfam" id="TIGR00360">
    <property type="entry name" value="ComEC_N-term"/>
    <property type="match status" value="1"/>
</dbReference>
<dbReference type="GO" id="GO:0005886">
    <property type="term" value="C:plasma membrane"/>
    <property type="evidence" value="ECO:0007669"/>
    <property type="project" value="UniProtKB-SubCell"/>
</dbReference>
<dbReference type="Pfam" id="PF03772">
    <property type="entry name" value="Competence"/>
    <property type="match status" value="1"/>
</dbReference>
<comment type="caution">
    <text evidence="8">The sequence shown here is derived from an EMBL/GenBank/DDBJ whole genome shotgun (WGS) entry which is preliminary data.</text>
</comment>
<dbReference type="InterPro" id="IPR004477">
    <property type="entry name" value="ComEC_N"/>
</dbReference>
<reference evidence="8 9" key="1">
    <citation type="journal article" date="2016" name="Nat. Commun.">
        <title>Thousands of microbial genomes shed light on interconnected biogeochemical processes in an aquifer system.</title>
        <authorList>
            <person name="Anantharaman K."/>
            <person name="Brown C.T."/>
            <person name="Hug L.A."/>
            <person name="Sharon I."/>
            <person name="Castelle C.J."/>
            <person name="Probst A.J."/>
            <person name="Thomas B.C."/>
            <person name="Singh A."/>
            <person name="Wilkins M.J."/>
            <person name="Karaoz U."/>
            <person name="Brodie E.L."/>
            <person name="Williams K.H."/>
            <person name="Hubbard S.S."/>
            <person name="Banfield J.F."/>
        </authorList>
    </citation>
    <scope>NUCLEOTIDE SEQUENCE [LARGE SCALE GENOMIC DNA]</scope>
</reference>
<evidence type="ECO:0000256" key="6">
    <source>
        <dbReference type="SAM" id="Phobius"/>
    </source>
</evidence>
<gene>
    <name evidence="8" type="ORF">A3F35_01350</name>
</gene>
<feature type="transmembrane region" description="Helical" evidence="6">
    <location>
        <begin position="341"/>
        <end position="362"/>
    </location>
</feature>
<evidence type="ECO:0000256" key="3">
    <source>
        <dbReference type="ARBA" id="ARBA00022692"/>
    </source>
</evidence>
<dbReference type="PANTHER" id="PTHR30619">
    <property type="entry name" value="DNA INTERNALIZATION/COMPETENCE PROTEIN COMEC/REC2"/>
    <property type="match status" value="1"/>
</dbReference>
<dbReference type="STRING" id="1802603.A3F35_01350"/>
<dbReference type="InterPro" id="IPR052159">
    <property type="entry name" value="Competence_DNA_uptake"/>
</dbReference>
<evidence type="ECO:0000256" key="2">
    <source>
        <dbReference type="ARBA" id="ARBA00022475"/>
    </source>
</evidence>
<feature type="transmembrane region" description="Helical" evidence="6">
    <location>
        <begin position="374"/>
        <end position="395"/>
    </location>
</feature>
<feature type="transmembrane region" description="Helical" evidence="6">
    <location>
        <begin position="208"/>
        <end position="238"/>
    </location>
</feature>